<keyword evidence="2" id="KW-0378">Hydrolase</keyword>
<dbReference type="InterPro" id="IPR015797">
    <property type="entry name" value="NUDIX_hydrolase-like_dom_sf"/>
</dbReference>
<evidence type="ECO:0008006" key="4">
    <source>
        <dbReference type="Google" id="ProtNLM"/>
    </source>
</evidence>
<dbReference type="GO" id="GO:0019693">
    <property type="term" value="P:ribose phosphate metabolic process"/>
    <property type="evidence" value="ECO:0007669"/>
    <property type="project" value="TreeGrafter"/>
</dbReference>
<dbReference type="PANTHER" id="PTHR11839">
    <property type="entry name" value="UDP/ADP-SUGAR PYROPHOSPHATASE"/>
    <property type="match status" value="1"/>
</dbReference>
<dbReference type="PANTHER" id="PTHR11839:SF15">
    <property type="entry name" value="URIDINE DIPHOSPHATE GLUCOSE PYROPHOSPHATASE NUDT14"/>
    <property type="match status" value="1"/>
</dbReference>
<organism evidence="3">
    <name type="scientific">Micrurus lemniscatus lemniscatus</name>
    <dbReference type="NCBI Taxonomy" id="129467"/>
    <lineage>
        <taxon>Eukaryota</taxon>
        <taxon>Metazoa</taxon>
        <taxon>Chordata</taxon>
        <taxon>Craniata</taxon>
        <taxon>Vertebrata</taxon>
        <taxon>Euteleostomi</taxon>
        <taxon>Lepidosauria</taxon>
        <taxon>Squamata</taxon>
        <taxon>Bifurcata</taxon>
        <taxon>Unidentata</taxon>
        <taxon>Episquamata</taxon>
        <taxon>Toxicofera</taxon>
        <taxon>Serpentes</taxon>
        <taxon>Colubroidea</taxon>
        <taxon>Elapidae</taxon>
        <taxon>Elapinae</taxon>
        <taxon>Micrurus</taxon>
    </lineage>
</organism>
<comment type="similarity">
    <text evidence="1">Belongs to the Nudix hydrolase family.</text>
</comment>
<protein>
    <recommendedName>
        <fullName evidence="4">Nudix hydrolase domain-containing protein</fullName>
    </recommendedName>
</protein>
<dbReference type="Gene3D" id="3.90.79.10">
    <property type="entry name" value="Nucleoside Triphosphate Pyrophosphohydrolase"/>
    <property type="match status" value="1"/>
</dbReference>
<proteinExistence type="inferred from homology"/>
<dbReference type="GO" id="GO:0006753">
    <property type="term" value="P:nucleoside phosphate metabolic process"/>
    <property type="evidence" value="ECO:0007669"/>
    <property type="project" value="TreeGrafter"/>
</dbReference>
<dbReference type="SUPFAM" id="SSF55811">
    <property type="entry name" value="Nudix"/>
    <property type="match status" value="1"/>
</dbReference>
<evidence type="ECO:0000256" key="1">
    <source>
        <dbReference type="ARBA" id="ARBA00005582"/>
    </source>
</evidence>
<name>A0A2D4IJB9_MICLE</name>
<dbReference type="AlphaFoldDB" id="A0A2D4IJB9"/>
<reference evidence="3" key="1">
    <citation type="submission" date="2017-07" db="EMBL/GenBank/DDBJ databases">
        <authorList>
            <person name="Mikheyev A."/>
            <person name="Grau M."/>
        </authorList>
    </citation>
    <scope>NUCLEOTIDE SEQUENCE</scope>
    <source>
        <tissue evidence="3">Venom_gland</tissue>
    </source>
</reference>
<dbReference type="EMBL" id="IACK01101852">
    <property type="protein sequence ID" value="LAA84325.1"/>
    <property type="molecule type" value="Transcribed_RNA"/>
</dbReference>
<reference evidence="3" key="2">
    <citation type="submission" date="2017-11" db="EMBL/GenBank/DDBJ databases">
        <title>Coralsnake Venomics: Analyses of Venom Gland Transcriptomes and Proteomes of Six Brazilian Taxa.</title>
        <authorList>
            <person name="Aird S.D."/>
            <person name="Jorge da Silva N."/>
            <person name="Qiu L."/>
            <person name="Villar-Briones A."/>
            <person name="Aparecida-Saddi V."/>
            <person name="Campos-Telles M.P."/>
            <person name="Grau M."/>
            <person name="Mikheyev A.S."/>
        </authorList>
    </citation>
    <scope>NUCLEOTIDE SEQUENCE</scope>
    <source>
        <tissue evidence="3">Venom_gland</tissue>
    </source>
</reference>
<evidence type="ECO:0000256" key="2">
    <source>
        <dbReference type="ARBA" id="ARBA00022801"/>
    </source>
</evidence>
<sequence>MLKKMTSDWFYFFHFFPAVYMCEMEEQCPQYFENKTEESWCPLSDFLPASKGVTYELCAGIVDQPELSLEEIACKEVLEECGYEVPVTSLKRITSYRLVDQRLKD</sequence>
<accession>A0A2D4IJB9</accession>
<evidence type="ECO:0000313" key="3">
    <source>
        <dbReference type="EMBL" id="LAA84325.1"/>
    </source>
</evidence>
<dbReference type="GO" id="GO:0008768">
    <property type="term" value="F:UDP-sugar diphosphatase activity"/>
    <property type="evidence" value="ECO:0007669"/>
    <property type="project" value="TreeGrafter"/>
</dbReference>